<dbReference type="GeneID" id="98307950"/>
<comment type="caution">
    <text evidence="2">The sequence shown here is derived from an EMBL/GenBank/DDBJ whole genome shotgun (WGS) entry which is preliminary data.</text>
</comment>
<accession>A0A0R1V6J4</accession>
<dbReference type="RefSeq" id="WP_056960672.1">
    <property type="nucleotide sequence ID" value="NZ_AZFQ01000036.1"/>
</dbReference>
<proteinExistence type="predicted"/>
<dbReference type="Pfam" id="PF19700">
    <property type="entry name" value="DUF6198"/>
    <property type="match status" value="1"/>
</dbReference>
<reference evidence="2 3" key="1">
    <citation type="journal article" date="2015" name="Genome Announc.">
        <title>Expanding the biotechnology potential of lactobacilli through comparative genomics of 213 strains and associated genera.</title>
        <authorList>
            <person name="Sun Z."/>
            <person name="Harris H.M."/>
            <person name="McCann A."/>
            <person name="Guo C."/>
            <person name="Argimon S."/>
            <person name="Zhang W."/>
            <person name="Yang X."/>
            <person name="Jeffery I.B."/>
            <person name="Cooney J.C."/>
            <person name="Kagawa T.F."/>
            <person name="Liu W."/>
            <person name="Song Y."/>
            <person name="Salvetti E."/>
            <person name="Wrobel A."/>
            <person name="Rasinkangas P."/>
            <person name="Parkhill J."/>
            <person name="Rea M.C."/>
            <person name="O'Sullivan O."/>
            <person name="Ritari J."/>
            <person name="Douillard F.P."/>
            <person name="Paul Ross R."/>
            <person name="Yang R."/>
            <person name="Briner A.E."/>
            <person name="Felis G.E."/>
            <person name="de Vos W.M."/>
            <person name="Barrangou R."/>
            <person name="Klaenhammer T.R."/>
            <person name="Caufield P.W."/>
            <person name="Cui Y."/>
            <person name="Zhang H."/>
            <person name="O'Toole P.W."/>
        </authorList>
    </citation>
    <scope>NUCLEOTIDE SEQUENCE [LARGE SCALE GENOMIC DNA]</scope>
    <source>
        <strain evidence="2 3">DSM 16230</strain>
    </source>
</reference>
<organism evidence="2 3">
    <name type="scientific">Liquorilactobacillus satsumensis DSM 16230 = JCM 12392</name>
    <dbReference type="NCBI Taxonomy" id="1423801"/>
    <lineage>
        <taxon>Bacteria</taxon>
        <taxon>Bacillati</taxon>
        <taxon>Bacillota</taxon>
        <taxon>Bacilli</taxon>
        <taxon>Lactobacillales</taxon>
        <taxon>Lactobacillaceae</taxon>
        <taxon>Liquorilactobacillus</taxon>
    </lineage>
</organism>
<keyword evidence="3" id="KW-1185">Reference proteome</keyword>
<sequence length="193" mass="21015">MILTISGSILSGIGIELIVLANHGVDSLSTLILGIMKHSNWEFGTWSQILSIIYLIISLSVNSKTLGIGSLLNALLIGQTVKWIDPVFRKSISLNSYFTMAFGFLIMAFGTSMYLKGNLGSGPMEAMMYAVSQVLRMDMAMSRIILDAFNVLLGIFLGATFGIGSVLAIFGLGPMIKIFNGLWNKKIYFAKTK</sequence>
<gene>
    <name evidence="2" type="ORF">FD50_GL000513</name>
</gene>
<dbReference type="STRING" id="1423801.FD50_GL000513"/>
<feature type="transmembrane region" description="Helical" evidence="1">
    <location>
        <begin position="52"/>
        <end position="76"/>
    </location>
</feature>
<evidence type="ECO:0000256" key="1">
    <source>
        <dbReference type="SAM" id="Phobius"/>
    </source>
</evidence>
<dbReference type="OrthoDB" id="9814474at2"/>
<dbReference type="AlphaFoldDB" id="A0A0R1V6J4"/>
<keyword evidence="1" id="KW-1133">Transmembrane helix</keyword>
<feature type="transmembrane region" description="Helical" evidence="1">
    <location>
        <begin position="97"/>
        <end position="115"/>
    </location>
</feature>
<dbReference type="PANTHER" id="PTHR40078:SF1">
    <property type="entry name" value="INTEGRAL MEMBRANE PROTEIN"/>
    <property type="match status" value="1"/>
</dbReference>
<keyword evidence="1" id="KW-0812">Transmembrane</keyword>
<evidence type="ECO:0000313" key="2">
    <source>
        <dbReference type="EMBL" id="KRL98706.1"/>
    </source>
</evidence>
<keyword evidence="1" id="KW-0472">Membrane</keyword>
<feature type="transmembrane region" description="Helical" evidence="1">
    <location>
        <begin position="151"/>
        <end position="176"/>
    </location>
</feature>
<dbReference type="InterPro" id="IPR038750">
    <property type="entry name" value="YczE/YyaS-like"/>
</dbReference>
<name>A0A0R1V6J4_9LACO</name>
<dbReference type="EMBL" id="AZFQ01000036">
    <property type="protein sequence ID" value="KRL98706.1"/>
    <property type="molecule type" value="Genomic_DNA"/>
</dbReference>
<dbReference type="PATRIC" id="fig|1423801.4.peg.522"/>
<dbReference type="PANTHER" id="PTHR40078">
    <property type="entry name" value="INTEGRAL MEMBRANE PROTEIN-RELATED"/>
    <property type="match status" value="1"/>
</dbReference>
<dbReference type="Proteomes" id="UP000051166">
    <property type="component" value="Unassembled WGS sequence"/>
</dbReference>
<evidence type="ECO:0000313" key="3">
    <source>
        <dbReference type="Proteomes" id="UP000051166"/>
    </source>
</evidence>
<evidence type="ECO:0008006" key="4">
    <source>
        <dbReference type="Google" id="ProtNLM"/>
    </source>
</evidence>
<protein>
    <recommendedName>
        <fullName evidence="4">Integral membrane protein</fullName>
    </recommendedName>
</protein>